<keyword evidence="3 6" id="KW-0067">ATP-binding</keyword>
<dbReference type="RefSeq" id="WP_058581287.1">
    <property type="nucleotide sequence ID" value="NZ_LOPU01000018.1"/>
</dbReference>
<dbReference type="PROSITE" id="PS50893">
    <property type="entry name" value="ABC_TRANSPORTER_2"/>
    <property type="match status" value="1"/>
</dbReference>
<dbReference type="Pfam" id="PF00005">
    <property type="entry name" value="ABC_tran"/>
    <property type="match status" value="1"/>
</dbReference>
<dbReference type="InterPro" id="IPR027417">
    <property type="entry name" value="P-loop_NTPase"/>
</dbReference>
<feature type="region of interest" description="Disordered" evidence="4">
    <location>
        <begin position="368"/>
        <end position="390"/>
    </location>
</feature>
<dbReference type="SUPFAM" id="SSF52540">
    <property type="entry name" value="P-loop containing nucleoside triphosphate hydrolases"/>
    <property type="match status" value="1"/>
</dbReference>
<reference evidence="6 7" key="1">
    <citation type="submission" date="2015-12" db="EMBL/GenBank/DDBJ databases">
        <title>Haloprofundus marisrubri gen. nov., sp. nov., an extremely halophilic archaeon isolated from the Discovery deep brine-seawater interface in the Red Sea.</title>
        <authorList>
            <person name="Zhang G."/>
            <person name="Stingl U."/>
            <person name="Rashid M."/>
        </authorList>
    </citation>
    <scope>NUCLEOTIDE SEQUENCE [LARGE SCALE GENOMIC DNA]</scope>
    <source>
        <strain evidence="6 7">SB9</strain>
    </source>
</reference>
<dbReference type="InterPro" id="IPR050319">
    <property type="entry name" value="ABC_transp_ATP-bind"/>
</dbReference>
<dbReference type="CDD" id="cd03257">
    <property type="entry name" value="ABC_NikE_OppD_transporters"/>
    <property type="match status" value="1"/>
</dbReference>
<name>A0A0W1R8Z1_9EURY</name>
<dbReference type="Pfam" id="PF08352">
    <property type="entry name" value="oligo_HPY"/>
    <property type="match status" value="1"/>
</dbReference>
<protein>
    <submittedName>
        <fullName evidence="6">Dipeptide/oligopeptide/nickel ABC transporter ATP-binding protein</fullName>
    </submittedName>
</protein>
<evidence type="ECO:0000259" key="5">
    <source>
        <dbReference type="PROSITE" id="PS50893"/>
    </source>
</evidence>
<dbReference type="GO" id="GO:0055085">
    <property type="term" value="P:transmembrane transport"/>
    <property type="evidence" value="ECO:0007669"/>
    <property type="project" value="UniProtKB-ARBA"/>
</dbReference>
<keyword evidence="1" id="KW-0813">Transport</keyword>
<accession>A0A0W1R8Z1</accession>
<evidence type="ECO:0000256" key="4">
    <source>
        <dbReference type="SAM" id="MobiDB-lite"/>
    </source>
</evidence>
<dbReference type="Proteomes" id="UP000054387">
    <property type="component" value="Unassembled WGS sequence"/>
</dbReference>
<keyword evidence="2" id="KW-0547">Nucleotide-binding</keyword>
<dbReference type="OrthoDB" id="18209at2157"/>
<organism evidence="6 7">
    <name type="scientific">Haloprofundus marisrubri</name>
    <dbReference type="NCBI Taxonomy" id="1514971"/>
    <lineage>
        <taxon>Archaea</taxon>
        <taxon>Methanobacteriati</taxon>
        <taxon>Methanobacteriota</taxon>
        <taxon>Stenosarchaea group</taxon>
        <taxon>Halobacteria</taxon>
        <taxon>Halobacteriales</taxon>
        <taxon>Haloferacaceae</taxon>
        <taxon>Haloprofundus</taxon>
    </lineage>
</organism>
<gene>
    <name evidence="6" type="ORF">AUR64_09930</name>
</gene>
<evidence type="ECO:0000256" key="2">
    <source>
        <dbReference type="ARBA" id="ARBA00022741"/>
    </source>
</evidence>
<evidence type="ECO:0000256" key="1">
    <source>
        <dbReference type="ARBA" id="ARBA00022448"/>
    </source>
</evidence>
<dbReference type="SMART" id="SM00382">
    <property type="entry name" value="AAA"/>
    <property type="match status" value="1"/>
</dbReference>
<dbReference type="InterPro" id="IPR003439">
    <property type="entry name" value="ABC_transporter-like_ATP-bd"/>
</dbReference>
<dbReference type="GO" id="GO:0016887">
    <property type="term" value="F:ATP hydrolysis activity"/>
    <property type="evidence" value="ECO:0007669"/>
    <property type="project" value="InterPro"/>
</dbReference>
<dbReference type="GO" id="GO:0015833">
    <property type="term" value="P:peptide transport"/>
    <property type="evidence" value="ECO:0007669"/>
    <property type="project" value="InterPro"/>
</dbReference>
<dbReference type="PANTHER" id="PTHR43776">
    <property type="entry name" value="TRANSPORT ATP-BINDING PROTEIN"/>
    <property type="match status" value="1"/>
</dbReference>
<proteinExistence type="predicted"/>
<feature type="domain" description="ABC transporter" evidence="5">
    <location>
        <begin position="11"/>
        <end position="268"/>
    </location>
</feature>
<dbReference type="FunFam" id="3.40.50.300:FF:000016">
    <property type="entry name" value="Oligopeptide ABC transporter ATP-binding component"/>
    <property type="match status" value="1"/>
</dbReference>
<dbReference type="EMBL" id="LOPU01000018">
    <property type="protein sequence ID" value="KTG09932.1"/>
    <property type="molecule type" value="Genomic_DNA"/>
</dbReference>
<evidence type="ECO:0000313" key="7">
    <source>
        <dbReference type="Proteomes" id="UP000054387"/>
    </source>
</evidence>
<dbReference type="AlphaFoldDB" id="A0A0W1R8Z1"/>
<dbReference type="PROSITE" id="PS00211">
    <property type="entry name" value="ABC_TRANSPORTER_1"/>
    <property type="match status" value="1"/>
</dbReference>
<dbReference type="InterPro" id="IPR017871">
    <property type="entry name" value="ABC_transporter-like_CS"/>
</dbReference>
<dbReference type="STRING" id="1514971.AUR64_09930"/>
<dbReference type="InterPro" id="IPR013563">
    <property type="entry name" value="Oligopep_ABC_C"/>
</dbReference>
<dbReference type="Gene3D" id="3.40.50.300">
    <property type="entry name" value="P-loop containing nucleotide triphosphate hydrolases"/>
    <property type="match status" value="1"/>
</dbReference>
<dbReference type="PANTHER" id="PTHR43776:SF8">
    <property type="entry name" value="ABC TRANSPORTER, ATP-BINDING PROTEIN"/>
    <property type="match status" value="1"/>
</dbReference>
<comment type="caution">
    <text evidence="6">The sequence shown here is derived from an EMBL/GenBank/DDBJ whole genome shotgun (WGS) entry which is preliminary data.</text>
</comment>
<sequence>MEGNRNAESLVEIENVHKWFDMTQGVVDTLLGRDPQPVRAVEGVNLSIEKGDIVGIAGESGCGKTTLGKLLVKLYEPTEGEIRFDGQDISDMSREQQREFRQRVQMIFQDPFESLNPRMTVFDAIAEPLQINGMADSYEDRRERVKTVLNDVGLGPAEVYLDAFPSELSGGERQRVAIARALVVDPDFVVADEPVSMLDVSIRAGVLNLMKDLQDKYDLTYVFISHDLSLIRYMCDRTAIMYLGNVIEQGPTDKLIEDPKHPYTEALFDAVPDVEIADERRRANATGEVPSPRNPPSGCRYHPRCAHIIPPDDWQGSRDAFRRAYQYKIRLREADFEREEFDGDDGAERMLSIGLALDVPEEYRHSSELRGTGMGVDPSELDLPSETESSLRTATEKYLDGDRESAVAELDALRTVCADEVPQPRPIDERQVACHLYDDGEAMRTPAAPNAE</sequence>
<evidence type="ECO:0000313" key="6">
    <source>
        <dbReference type="EMBL" id="KTG09932.1"/>
    </source>
</evidence>
<evidence type="ECO:0000256" key="3">
    <source>
        <dbReference type="ARBA" id="ARBA00022840"/>
    </source>
</evidence>
<dbReference type="GO" id="GO:0005524">
    <property type="term" value="F:ATP binding"/>
    <property type="evidence" value="ECO:0007669"/>
    <property type="project" value="UniProtKB-KW"/>
</dbReference>
<dbReference type="InterPro" id="IPR003593">
    <property type="entry name" value="AAA+_ATPase"/>
</dbReference>
<dbReference type="NCBIfam" id="TIGR01727">
    <property type="entry name" value="oligo_HPY"/>
    <property type="match status" value="1"/>
</dbReference>
<keyword evidence="7" id="KW-1185">Reference proteome</keyword>